<keyword evidence="7 14" id="KW-0653">Protein transport</keyword>
<evidence type="ECO:0000256" key="12">
    <source>
        <dbReference type="ARBA" id="ARBA00025929"/>
    </source>
</evidence>
<keyword evidence="8 14" id="KW-1133">Transmembrane helix</keyword>
<comment type="subunit">
    <text evidence="12 14">Component of the protein translocase complex. Heterotrimer consisting of alpha (SecY), beta (SecG) and gamma (SecE) subunits. Can form oligomers of the heterotrimer.</text>
</comment>
<name>A0A7C4JLS7_STAMA</name>
<dbReference type="GO" id="GO:0005886">
    <property type="term" value="C:plasma membrane"/>
    <property type="evidence" value="ECO:0007669"/>
    <property type="project" value="UniProtKB-SubCell"/>
</dbReference>
<comment type="function">
    <text evidence="11 14">Involved in protein export. The function of the beta subunit is unknown, but it may be involved in stabilization of the trimeric complex.</text>
</comment>
<evidence type="ECO:0000256" key="4">
    <source>
        <dbReference type="ARBA" id="ARBA00022448"/>
    </source>
</evidence>
<proteinExistence type="inferred from homology"/>
<evidence type="ECO:0000256" key="2">
    <source>
        <dbReference type="ARBA" id="ARBA00006103"/>
    </source>
</evidence>
<dbReference type="HAMAP" id="MF_00751">
    <property type="entry name" value="SecG"/>
    <property type="match status" value="1"/>
</dbReference>
<feature type="transmembrane region" description="Helical" evidence="15">
    <location>
        <begin position="43"/>
        <end position="62"/>
    </location>
</feature>
<evidence type="ECO:0000256" key="3">
    <source>
        <dbReference type="ARBA" id="ARBA00014522"/>
    </source>
</evidence>
<dbReference type="EMBL" id="DTBE01000056">
    <property type="protein sequence ID" value="HGQ59492.1"/>
    <property type="molecule type" value="Genomic_DNA"/>
</dbReference>
<evidence type="ECO:0000313" key="16">
    <source>
        <dbReference type="EMBL" id="HGQ59492.1"/>
    </source>
</evidence>
<accession>A0A7C4JLS7</accession>
<keyword evidence="4 14" id="KW-0813">Transport</keyword>
<dbReference type="AlphaFoldDB" id="A0A7C4JLS7"/>
<keyword evidence="5 14" id="KW-1003">Cell membrane</keyword>
<evidence type="ECO:0000256" key="5">
    <source>
        <dbReference type="ARBA" id="ARBA00022475"/>
    </source>
</evidence>
<reference evidence="17" key="1">
    <citation type="journal article" date="2020" name="mSystems">
        <title>Genome- and Community-Level Interaction Insights into Carbon Utilization and Element Cycling Functions of Hydrothermarchaeota in Hydrothermal Sediment.</title>
        <authorList>
            <person name="Zhou Z."/>
            <person name="Liu Y."/>
            <person name="Xu W."/>
            <person name="Pan J."/>
            <person name="Luo Z.H."/>
            <person name="Li M."/>
        </authorList>
    </citation>
    <scope>NUCLEOTIDE SEQUENCE [LARGE SCALE GENOMIC DNA]</scope>
    <source>
        <strain evidence="16">SpSt-638</strain>
        <strain evidence="17">SpSt-648</strain>
    </source>
</reference>
<dbReference type="EMBL" id="DTBP01000005">
    <property type="protein sequence ID" value="HGQ73521.1"/>
    <property type="molecule type" value="Genomic_DNA"/>
</dbReference>
<comment type="caution">
    <text evidence="17">The sequence shown here is derived from an EMBL/GenBank/DDBJ whole genome shotgun (WGS) entry which is preliminary data.</text>
</comment>
<evidence type="ECO:0000256" key="14">
    <source>
        <dbReference type="HAMAP-Rule" id="MF_00751"/>
    </source>
</evidence>
<keyword evidence="6 14" id="KW-0812">Transmembrane</keyword>
<keyword evidence="9 14" id="KW-0811">Translocation</keyword>
<evidence type="ECO:0000256" key="9">
    <source>
        <dbReference type="ARBA" id="ARBA00023010"/>
    </source>
</evidence>
<evidence type="ECO:0000256" key="1">
    <source>
        <dbReference type="ARBA" id="ARBA00004162"/>
    </source>
</evidence>
<evidence type="ECO:0000256" key="7">
    <source>
        <dbReference type="ARBA" id="ARBA00022927"/>
    </source>
</evidence>
<organism evidence="17">
    <name type="scientific">Staphylothermus marinus</name>
    <dbReference type="NCBI Taxonomy" id="2280"/>
    <lineage>
        <taxon>Archaea</taxon>
        <taxon>Thermoproteota</taxon>
        <taxon>Thermoprotei</taxon>
        <taxon>Desulfurococcales</taxon>
        <taxon>Desulfurococcaceae</taxon>
        <taxon>Staphylothermus</taxon>
    </lineage>
</organism>
<dbReference type="InterPro" id="IPR016482">
    <property type="entry name" value="SecG/Sec61-beta/Sbh"/>
</dbReference>
<evidence type="ECO:0000256" key="10">
    <source>
        <dbReference type="ARBA" id="ARBA00023136"/>
    </source>
</evidence>
<evidence type="ECO:0000256" key="8">
    <source>
        <dbReference type="ARBA" id="ARBA00022989"/>
    </source>
</evidence>
<evidence type="ECO:0000256" key="15">
    <source>
        <dbReference type="SAM" id="Phobius"/>
    </source>
</evidence>
<evidence type="ECO:0000313" key="17">
    <source>
        <dbReference type="EMBL" id="HGQ73521.1"/>
    </source>
</evidence>
<feature type="topological domain" description="Cytoplasmic" evidence="14">
    <location>
        <begin position="1"/>
        <end position="41"/>
    </location>
</feature>
<evidence type="ECO:0000256" key="6">
    <source>
        <dbReference type="ARBA" id="ARBA00022692"/>
    </source>
</evidence>
<evidence type="ECO:0000256" key="11">
    <source>
        <dbReference type="ARBA" id="ARBA00025485"/>
    </source>
</evidence>
<comment type="subcellular location">
    <subcellularLocation>
        <location evidence="1 14">Cell membrane</location>
        <topology evidence="1 14">Single-pass membrane protein</topology>
    </subcellularLocation>
</comment>
<comment type="similarity">
    <text evidence="2 14">Belongs to the SEC61-beta family.</text>
</comment>
<sequence length="67" mass="7247">MSKKSKAKKEGKKGKSKSPSIFSAAGLVRYYEEADIGFKIKPIYLVIASAIFIASIVILNLLKAKTG</sequence>
<dbReference type="InterPro" id="IPR023531">
    <property type="entry name" value="Preprot_translocase_SecG"/>
</dbReference>
<dbReference type="GO" id="GO:0015031">
    <property type="term" value="P:protein transport"/>
    <property type="evidence" value="ECO:0007669"/>
    <property type="project" value="UniProtKB-UniRule"/>
</dbReference>
<protein>
    <recommendedName>
        <fullName evidence="3 14">Preprotein translocase subunit SecG</fullName>
    </recommendedName>
    <alternativeName>
        <fullName evidence="13 14">Protein transport protein Sec61 subunit beta homolog</fullName>
    </alternativeName>
</protein>
<gene>
    <name evidence="14" type="primary">secG</name>
    <name evidence="16" type="ORF">ENU09_02085</name>
    <name evidence="17" type="ORF">ENU20_00365</name>
</gene>
<keyword evidence="10 14" id="KW-0472">Membrane</keyword>
<dbReference type="Pfam" id="PF03911">
    <property type="entry name" value="Sec61_beta"/>
    <property type="match status" value="1"/>
</dbReference>
<evidence type="ECO:0000256" key="13">
    <source>
        <dbReference type="ARBA" id="ARBA00031868"/>
    </source>
</evidence>